<evidence type="ECO:0000313" key="4">
    <source>
        <dbReference type="EMBL" id="MFC3832017.1"/>
    </source>
</evidence>
<proteinExistence type="predicted"/>
<dbReference type="Gene3D" id="3.60.21.10">
    <property type="match status" value="1"/>
</dbReference>
<dbReference type="PROSITE" id="PS51318">
    <property type="entry name" value="TAT"/>
    <property type="match status" value="1"/>
</dbReference>
<keyword evidence="5" id="KW-1185">Reference proteome</keyword>
<dbReference type="PANTHER" id="PTHR31302">
    <property type="entry name" value="TRANSMEMBRANE PROTEIN WITH METALLOPHOSPHOESTERASE DOMAIN-RELATED"/>
    <property type="match status" value="1"/>
</dbReference>
<keyword evidence="1" id="KW-0479">Metal-binding</keyword>
<dbReference type="EMBL" id="JBHRZG010000003">
    <property type="protein sequence ID" value="MFC3832017.1"/>
    <property type="molecule type" value="Genomic_DNA"/>
</dbReference>
<dbReference type="Pfam" id="PF00149">
    <property type="entry name" value="Metallophos"/>
    <property type="match status" value="1"/>
</dbReference>
<dbReference type="InterPro" id="IPR029052">
    <property type="entry name" value="Metallo-depent_PP-like"/>
</dbReference>
<dbReference type="InterPro" id="IPR051158">
    <property type="entry name" value="Metallophosphoesterase_sf"/>
</dbReference>
<dbReference type="Proteomes" id="UP001595803">
    <property type="component" value="Unassembled WGS sequence"/>
</dbReference>
<protein>
    <submittedName>
        <fullName evidence="4">Metallophosphoesterase</fullName>
    </submittedName>
</protein>
<accession>A0ABV7Z3L5</accession>
<comment type="caution">
    <text evidence="4">The sequence shown here is derived from an EMBL/GenBank/DDBJ whole genome shotgun (WGS) entry which is preliminary data.</text>
</comment>
<feature type="domain" description="Calcineurin-like phosphoesterase" evidence="3">
    <location>
        <begin position="53"/>
        <end position="229"/>
    </location>
</feature>
<dbReference type="CDD" id="cd07385">
    <property type="entry name" value="MPP_YkuE_C"/>
    <property type="match status" value="1"/>
</dbReference>
<dbReference type="InterPro" id="IPR004843">
    <property type="entry name" value="Calcineurin-like_PHP"/>
</dbReference>
<evidence type="ECO:0000256" key="1">
    <source>
        <dbReference type="ARBA" id="ARBA00022723"/>
    </source>
</evidence>
<organism evidence="4 5">
    <name type="scientific">Deinococcus rufus</name>
    <dbReference type="NCBI Taxonomy" id="2136097"/>
    <lineage>
        <taxon>Bacteria</taxon>
        <taxon>Thermotogati</taxon>
        <taxon>Deinococcota</taxon>
        <taxon>Deinococci</taxon>
        <taxon>Deinococcales</taxon>
        <taxon>Deinococcaceae</taxon>
        <taxon>Deinococcus</taxon>
    </lineage>
</organism>
<name>A0ABV7Z3L5_9DEIO</name>
<keyword evidence="2" id="KW-0378">Hydrolase</keyword>
<evidence type="ECO:0000313" key="5">
    <source>
        <dbReference type="Proteomes" id="UP001595803"/>
    </source>
</evidence>
<dbReference type="PANTHER" id="PTHR31302:SF31">
    <property type="entry name" value="PHOSPHODIESTERASE YAEI"/>
    <property type="match status" value="1"/>
</dbReference>
<dbReference type="InterPro" id="IPR006311">
    <property type="entry name" value="TAT_signal"/>
</dbReference>
<evidence type="ECO:0000256" key="2">
    <source>
        <dbReference type="ARBA" id="ARBA00022801"/>
    </source>
</evidence>
<gene>
    <name evidence="4" type="ORF">ACFOSB_04025</name>
</gene>
<dbReference type="SUPFAM" id="SSF56300">
    <property type="entry name" value="Metallo-dependent phosphatases"/>
    <property type="match status" value="1"/>
</dbReference>
<dbReference type="RefSeq" id="WP_322472876.1">
    <property type="nucleotide sequence ID" value="NZ_JBHRZG010000003.1"/>
</dbReference>
<evidence type="ECO:0000259" key="3">
    <source>
        <dbReference type="Pfam" id="PF00149"/>
    </source>
</evidence>
<reference evidence="5" key="1">
    <citation type="journal article" date="2019" name="Int. J. Syst. Evol. Microbiol.">
        <title>The Global Catalogue of Microorganisms (GCM) 10K type strain sequencing project: providing services to taxonomists for standard genome sequencing and annotation.</title>
        <authorList>
            <consortium name="The Broad Institute Genomics Platform"/>
            <consortium name="The Broad Institute Genome Sequencing Center for Infectious Disease"/>
            <person name="Wu L."/>
            <person name="Ma J."/>
        </authorList>
    </citation>
    <scope>NUCLEOTIDE SEQUENCE [LARGE SCALE GENOMIC DNA]</scope>
    <source>
        <strain evidence="5">CCTCC AB 2017081</strain>
    </source>
</reference>
<sequence length="293" mass="31010">MTRGPVLTRRHVLRALSGGGAALAVVGGAGAVQAQGLEITRHTRALPGLRSPLRVAFLTDLHYGLYVGAGQVRRWIDATHDTRPDVILLGGDLLDLRVQDMPPPLLRELARLGAPLGVYSVWGNHDYGSIGQYASRYYGPVRADWPARQAQVARDLQAVGVTVLRNRGVALRDDVHVGGVDDLWNGVPDVRAALAGAGERATILVSHNPDVLPALPMGAGLVLSGHTHGGQIRVPLLGAPMVPSAFGQRYAMGWVQGAHATPAYVSRGLGTSGVPLRNLCSPEVAVLTLHPRD</sequence>